<evidence type="ECO:0000313" key="2">
    <source>
        <dbReference type="Proteomes" id="UP000552615"/>
    </source>
</evidence>
<accession>A0A7Y0A4R1</accession>
<dbReference type="Proteomes" id="UP000552615">
    <property type="component" value="Unassembled WGS sequence"/>
</dbReference>
<evidence type="ECO:0000313" key="1">
    <source>
        <dbReference type="EMBL" id="NML56540.1"/>
    </source>
</evidence>
<dbReference type="RefSeq" id="WP_169229921.1">
    <property type="nucleotide sequence ID" value="NZ_JABBGF010000001.1"/>
</dbReference>
<protein>
    <submittedName>
        <fullName evidence="1">Uncharacterized protein</fullName>
    </submittedName>
</protein>
<sequence length="74" mass="8601">MENRIWSVGIDNHFQVPFISITFQNEIPSQIDQLSIQSQGRWNATIAQFFANMKIEKIEFVGINGYNNPDRTIK</sequence>
<name>A0A7Y0A4R1_9FLAO</name>
<dbReference type="EMBL" id="JABBGF010000001">
    <property type="protein sequence ID" value="NML56540.1"/>
    <property type="molecule type" value="Genomic_DNA"/>
</dbReference>
<gene>
    <name evidence="1" type="ORF">HHL20_04200</name>
</gene>
<dbReference type="AlphaFoldDB" id="A0A7Y0A4R1"/>
<reference evidence="1 2" key="1">
    <citation type="submission" date="2020-04" db="EMBL/GenBank/DDBJ databases">
        <title>Chryseobacterium sp. RJ-7-14 sp. nov., isolated from Jeju soil.</title>
        <authorList>
            <person name="Dahal R.H."/>
            <person name="Chaudhary D.K."/>
        </authorList>
    </citation>
    <scope>NUCLEOTIDE SEQUENCE [LARGE SCALE GENOMIC DNA]</scope>
    <source>
        <strain evidence="1 2">RJ-7-14</strain>
    </source>
</reference>
<keyword evidence="2" id="KW-1185">Reference proteome</keyword>
<proteinExistence type="predicted"/>
<organism evidence="1 2">
    <name type="scientific">Chryseobacterium cheonjiense</name>
    <dbReference type="NCBI Taxonomy" id="2728845"/>
    <lineage>
        <taxon>Bacteria</taxon>
        <taxon>Pseudomonadati</taxon>
        <taxon>Bacteroidota</taxon>
        <taxon>Flavobacteriia</taxon>
        <taxon>Flavobacteriales</taxon>
        <taxon>Weeksellaceae</taxon>
        <taxon>Chryseobacterium group</taxon>
        <taxon>Chryseobacterium</taxon>
    </lineage>
</organism>
<comment type="caution">
    <text evidence="1">The sequence shown here is derived from an EMBL/GenBank/DDBJ whole genome shotgun (WGS) entry which is preliminary data.</text>
</comment>